<comment type="caution">
    <text evidence="5">The sequence shown here is derived from an EMBL/GenBank/DDBJ whole genome shotgun (WGS) entry which is preliminary data.</text>
</comment>
<dbReference type="PANTHER" id="PTHR12526:SF629">
    <property type="entry name" value="TEICHURONIC ACID BIOSYNTHESIS GLYCOSYLTRANSFERASE TUAH-RELATED"/>
    <property type="match status" value="1"/>
</dbReference>
<evidence type="ECO:0000259" key="3">
    <source>
        <dbReference type="Pfam" id="PF00534"/>
    </source>
</evidence>
<keyword evidence="2" id="KW-0808">Transferase</keyword>
<dbReference type="EMBL" id="PRDM01000003">
    <property type="protein sequence ID" value="MBE8726387.1"/>
    <property type="molecule type" value="Genomic_DNA"/>
</dbReference>
<keyword evidence="6" id="KW-1185">Reference proteome</keyword>
<dbReference type="PANTHER" id="PTHR12526">
    <property type="entry name" value="GLYCOSYLTRANSFERASE"/>
    <property type="match status" value="1"/>
</dbReference>
<proteinExistence type="predicted"/>
<reference evidence="5 6" key="1">
    <citation type="submission" date="2018-07" db="EMBL/GenBank/DDBJ databases">
        <title>Genome assembly of strain KB82.</title>
        <authorList>
            <person name="Kukolya J."/>
            <person name="Horvath B."/>
            <person name="Nagy I."/>
            <person name="Toth A."/>
        </authorList>
    </citation>
    <scope>NUCLEOTIDE SEQUENCE [LARGE SCALE GENOMIC DNA]</scope>
    <source>
        <strain evidence="5 6">Kb82</strain>
    </source>
</reference>
<protein>
    <submittedName>
        <fullName evidence="5">Glycosyltransferase</fullName>
    </submittedName>
</protein>
<evidence type="ECO:0000259" key="4">
    <source>
        <dbReference type="Pfam" id="PF13439"/>
    </source>
</evidence>
<dbReference type="InterPro" id="IPR001296">
    <property type="entry name" value="Glyco_trans_1"/>
</dbReference>
<gene>
    <name evidence="5" type="ORF">C4F50_15775</name>
</gene>
<name>A0ABR9TMZ3_9FLAO</name>
<organism evidence="5 6">
    <name type="scientific">Flavobacterium hungaricum</name>
    <dbReference type="NCBI Taxonomy" id="2082725"/>
    <lineage>
        <taxon>Bacteria</taxon>
        <taxon>Pseudomonadati</taxon>
        <taxon>Bacteroidota</taxon>
        <taxon>Flavobacteriia</taxon>
        <taxon>Flavobacteriales</taxon>
        <taxon>Flavobacteriaceae</taxon>
        <taxon>Flavobacterium</taxon>
    </lineage>
</organism>
<evidence type="ECO:0000313" key="5">
    <source>
        <dbReference type="EMBL" id="MBE8726387.1"/>
    </source>
</evidence>
<evidence type="ECO:0000256" key="2">
    <source>
        <dbReference type="ARBA" id="ARBA00022679"/>
    </source>
</evidence>
<dbReference type="SUPFAM" id="SSF53756">
    <property type="entry name" value="UDP-Glycosyltransferase/glycogen phosphorylase"/>
    <property type="match status" value="1"/>
</dbReference>
<evidence type="ECO:0000313" key="6">
    <source>
        <dbReference type="Proteomes" id="UP000640614"/>
    </source>
</evidence>
<evidence type="ECO:0000256" key="1">
    <source>
        <dbReference type="ARBA" id="ARBA00022676"/>
    </source>
</evidence>
<dbReference type="Gene3D" id="3.40.50.2000">
    <property type="entry name" value="Glycogen Phosphorylase B"/>
    <property type="match status" value="2"/>
</dbReference>
<dbReference type="InterPro" id="IPR028098">
    <property type="entry name" value="Glyco_trans_4-like_N"/>
</dbReference>
<dbReference type="RefSeq" id="WP_194139567.1">
    <property type="nucleotide sequence ID" value="NZ_PRDM01000003.1"/>
</dbReference>
<dbReference type="Proteomes" id="UP000640614">
    <property type="component" value="Unassembled WGS sequence"/>
</dbReference>
<keyword evidence="1" id="KW-0328">Glycosyltransferase</keyword>
<feature type="domain" description="Glycosyltransferase subfamily 4-like N-terminal" evidence="4">
    <location>
        <begin position="17"/>
        <end position="166"/>
    </location>
</feature>
<feature type="domain" description="Glycosyl transferase family 1" evidence="3">
    <location>
        <begin position="186"/>
        <end position="342"/>
    </location>
</feature>
<dbReference type="CDD" id="cd03801">
    <property type="entry name" value="GT4_PimA-like"/>
    <property type="match status" value="1"/>
</dbReference>
<sequence length="371" mass="43069">MEIIHLILGKANPQRMNGVNKVVHQLAEKQAVFGVKAAIWGITENLELNFETRNFETRLFQKRKFPFFISKELKEAVINKKGKAIFHLHGGWIPVYYTLVKLFFKHDIKVVFTPHGAYNTIAMQKNSIVKKVYFYFFEKKILQKAHHIHCIGKSEVHGLKRIFNTRNIILLPYGFENNPVIELKKVKEDNIVFGFIGRLDIYTKGLDTLIKAFKKFHAKEPSSMLWILGDSKEKFELQHIISRNLLDNSVILYGSKFGQDKDELLQRMDVFVHPSRNEGLPLSVIEAASYGKPCIVTDATNIGAEVVRYNSGRTVYSQNIKKLEEAMSEMFAVYNKQEEFIAMQRNAINMVKENYNWNKLLLKFNTDLYQI</sequence>
<dbReference type="Pfam" id="PF13439">
    <property type="entry name" value="Glyco_transf_4"/>
    <property type="match status" value="1"/>
</dbReference>
<accession>A0ABR9TMZ3</accession>
<dbReference type="Pfam" id="PF00534">
    <property type="entry name" value="Glycos_transf_1"/>
    <property type="match status" value="1"/>
</dbReference>